<protein>
    <recommendedName>
        <fullName evidence="1">J domain-containing protein</fullName>
    </recommendedName>
</protein>
<feature type="domain" description="J" evidence="1">
    <location>
        <begin position="7"/>
        <end position="76"/>
    </location>
</feature>
<dbReference type="AlphaFoldDB" id="A0AAV1WE59"/>
<evidence type="ECO:0000313" key="2">
    <source>
        <dbReference type="EMBL" id="CAL0307182.1"/>
    </source>
</evidence>
<keyword evidence="3" id="KW-1185">Reference proteome</keyword>
<evidence type="ECO:0000259" key="1">
    <source>
        <dbReference type="PROSITE" id="PS50076"/>
    </source>
</evidence>
<dbReference type="Gene3D" id="1.10.287.110">
    <property type="entry name" value="DnaJ domain"/>
    <property type="match status" value="1"/>
</dbReference>
<dbReference type="InterPro" id="IPR001623">
    <property type="entry name" value="DnaJ_domain"/>
</dbReference>
<proteinExistence type="predicted"/>
<dbReference type="PANTHER" id="PTHR45495">
    <property type="entry name" value="DNAJ PROTEIN JJJ1 HOMOLOG"/>
    <property type="match status" value="1"/>
</dbReference>
<dbReference type="Proteomes" id="UP001497480">
    <property type="component" value="Unassembled WGS sequence"/>
</dbReference>
<dbReference type="CDD" id="cd06257">
    <property type="entry name" value="DnaJ"/>
    <property type="match status" value="1"/>
</dbReference>
<dbReference type="PANTHER" id="PTHR45495:SF1">
    <property type="entry name" value="DNAJ PROTEIN JJJ1 HOMOLOG"/>
    <property type="match status" value="1"/>
</dbReference>
<dbReference type="Pfam" id="PF00226">
    <property type="entry name" value="DnaJ"/>
    <property type="match status" value="1"/>
</dbReference>
<sequence>MASVKQCHYEVLGVALDSTADEVRSAYRRLALQHHPDKLVQSGISQSEATTQFQELQHAYEVLSDPKERAWYDSHRSQILFSDPNSFGSSVIHDLFSFFSNTVFNGYSDSDKGFYQVYSDVLG</sequence>
<dbReference type="PROSITE" id="PS00636">
    <property type="entry name" value="DNAJ_1"/>
    <property type="match status" value="1"/>
</dbReference>
<dbReference type="InterPro" id="IPR036869">
    <property type="entry name" value="J_dom_sf"/>
</dbReference>
<dbReference type="SUPFAM" id="SSF46565">
    <property type="entry name" value="Chaperone J-domain"/>
    <property type="match status" value="1"/>
</dbReference>
<dbReference type="InterPro" id="IPR018253">
    <property type="entry name" value="DnaJ_domain_CS"/>
</dbReference>
<dbReference type="PROSITE" id="PS50076">
    <property type="entry name" value="DNAJ_2"/>
    <property type="match status" value="1"/>
</dbReference>
<gene>
    <name evidence="2" type="ORF">LLUT_LOCUS8242</name>
</gene>
<dbReference type="InterPro" id="IPR044648">
    <property type="entry name" value="JJJ1_plant"/>
</dbReference>
<organism evidence="2 3">
    <name type="scientific">Lupinus luteus</name>
    <name type="common">European yellow lupine</name>
    <dbReference type="NCBI Taxonomy" id="3873"/>
    <lineage>
        <taxon>Eukaryota</taxon>
        <taxon>Viridiplantae</taxon>
        <taxon>Streptophyta</taxon>
        <taxon>Embryophyta</taxon>
        <taxon>Tracheophyta</taxon>
        <taxon>Spermatophyta</taxon>
        <taxon>Magnoliopsida</taxon>
        <taxon>eudicotyledons</taxon>
        <taxon>Gunneridae</taxon>
        <taxon>Pentapetalae</taxon>
        <taxon>rosids</taxon>
        <taxon>fabids</taxon>
        <taxon>Fabales</taxon>
        <taxon>Fabaceae</taxon>
        <taxon>Papilionoideae</taxon>
        <taxon>50 kb inversion clade</taxon>
        <taxon>genistoids sensu lato</taxon>
        <taxon>core genistoids</taxon>
        <taxon>Genisteae</taxon>
        <taxon>Lupinus</taxon>
    </lineage>
</organism>
<accession>A0AAV1WE59</accession>
<name>A0AAV1WE59_LUPLU</name>
<dbReference type="SMART" id="SM00271">
    <property type="entry name" value="DnaJ"/>
    <property type="match status" value="1"/>
</dbReference>
<reference evidence="2 3" key="1">
    <citation type="submission" date="2024-03" db="EMBL/GenBank/DDBJ databases">
        <authorList>
            <person name="Martinez-Hernandez J."/>
        </authorList>
    </citation>
    <scope>NUCLEOTIDE SEQUENCE [LARGE SCALE GENOMIC DNA]</scope>
</reference>
<evidence type="ECO:0000313" key="3">
    <source>
        <dbReference type="Proteomes" id="UP001497480"/>
    </source>
</evidence>
<comment type="caution">
    <text evidence="2">The sequence shown here is derived from an EMBL/GenBank/DDBJ whole genome shotgun (WGS) entry which is preliminary data.</text>
</comment>
<dbReference type="EMBL" id="CAXHTB010000005">
    <property type="protein sequence ID" value="CAL0307182.1"/>
    <property type="molecule type" value="Genomic_DNA"/>
</dbReference>
<dbReference type="PRINTS" id="PR00625">
    <property type="entry name" value="JDOMAIN"/>
</dbReference>